<comment type="caution">
    <text evidence="1">The sequence shown here is derived from an EMBL/GenBank/DDBJ whole genome shotgun (WGS) entry which is preliminary data.</text>
</comment>
<evidence type="ECO:0000313" key="2">
    <source>
        <dbReference type="Proteomes" id="UP001240678"/>
    </source>
</evidence>
<dbReference type="AlphaFoldDB" id="A0AAJ0DXL7"/>
<dbReference type="EMBL" id="MOOE01000011">
    <property type="protein sequence ID" value="KAK1520654.1"/>
    <property type="molecule type" value="Genomic_DNA"/>
</dbReference>
<dbReference type="Proteomes" id="UP001240678">
    <property type="component" value="Unassembled WGS sequence"/>
</dbReference>
<protein>
    <submittedName>
        <fullName evidence="1">Uncharacterized protein</fullName>
    </submittedName>
</protein>
<organism evidence="1 2">
    <name type="scientific">Colletotrichum costaricense</name>
    <dbReference type="NCBI Taxonomy" id="1209916"/>
    <lineage>
        <taxon>Eukaryota</taxon>
        <taxon>Fungi</taxon>
        <taxon>Dikarya</taxon>
        <taxon>Ascomycota</taxon>
        <taxon>Pezizomycotina</taxon>
        <taxon>Sordariomycetes</taxon>
        <taxon>Hypocreomycetidae</taxon>
        <taxon>Glomerellales</taxon>
        <taxon>Glomerellaceae</taxon>
        <taxon>Colletotrichum</taxon>
        <taxon>Colletotrichum acutatum species complex</taxon>
    </lineage>
</organism>
<keyword evidence="2" id="KW-1185">Reference proteome</keyword>
<name>A0AAJ0DXL7_9PEZI</name>
<reference evidence="1 2" key="1">
    <citation type="submission" date="2016-10" db="EMBL/GenBank/DDBJ databases">
        <title>The genome sequence of Colletotrichum fioriniae PJ7.</title>
        <authorList>
            <person name="Baroncelli R."/>
        </authorList>
    </citation>
    <scope>NUCLEOTIDE SEQUENCE [LARGE SCALE GENOMIC DNA]</scope>
    <source>
        <strain evidence="1 2">IMI 309622</strain>
    </source>
</reference>
<gene>
    <name evidence="1" type="ORF">CCOS01_10773</name>
</gene>
<dbReference type="GeneID" id="85342474"/>
<dbReference type="RefSeq" id="XP_060310729.1">
    <property type="nucleotide sequence ID" value="XM_060458927.1"/>
</dbReference>
<evidence type="ECO:0000313" key="1">
    <source>
        <dbReference type="EMBL" id="KAK1520654.1"/>
    </source>
</evidence>
<sequence length="170" mass="19332">MIILLERVHTLRWIDGTPNSFCLNSLLLYPGVVFLTTDNLRGVDSILLDAVDLVTNCEDGWVLSDDDMAESKTQRLWRQHLSDELPGSFGSGSDDALLQEFCHILSDFESQDVRMSKTLRMAARLAETQGEVVAERHVFRIIRQSLALRDHESFDERIRQLDRATASQTP</sequence>
<accession>A0AAJ0DXL7</accession>
<proteinExistence type="predicted"/>